<feature type="region of interest" description="Disordered" evidence="1">
    <location>
        <begin position="1"/>
        <end position="95"/>
    </location>
</feature>
<gene>
    <name evidence="2" type="ORF">P153DRAFT_129</name>
</gene>
<proteinExistence type="predicted"/>
<evidence type="ECO:0000313" key="2">
    <source>
        <dbReference type="EMBL" id="KAF2134366.1"/>
    </source>
</evidence>
<dbReference type="GeneID" id="54402464"/>
<accession>A0A6A6AS34</accession>
<name>A0A6A6AS34_9PLEO</name>
<sequence>MQLCVTVVGANGSTTNQSTSEQWMNKSPSQVKTYQTHPTKNRSRSYLKPHHHHETRSSDSNGRVRRGSLLITQGPVPKLPSKPLTDNHSPAPLRPCPALLRTIHRKRVRVMCLAGMTHVICVRLLLSLAGRSHPHALLYKMRTSSKSVSGVSISTYQPINLPCM</sequence>
<keyword evidence="3" id="KW-1185">Reference proteome</keyword>
<dbReference type="Proteomes" id="UP000799771">
    <property type="component" value="Unassembled WGS sequence"/>
</dbReference>
<reference evidence="2" key="1">
    <citation type="journal article" date="2020" name="Stud. Mycol.">
        <title>101 Dothideomycetes genomes: a test case for predicting lifestyles and emergence of pathogens.</title>
        <authorList>
            <person name="Haridas S."/>
            <person name="Albert R."/>
            <person name="Binder M."/>
            <person name="Bloem J."/>
            <person name="Labutti K."/>
            <person name="Salamov A."/>
            <person name="Andreopoulos B."/>
            <person name="Baker S."/>
            <person name="Barry K."/>
            <person name="Bills G."/>
            <person name="Bluhm B."/>
            <person name="Cannon C."/>
            <person name="Castanera R."/>
            <person name="Culley D."/>
            <person name="Daum C."/>
            <person name="Ezra D."/>
            <person name="Gonzalez J."/>
            <person name="Henrissat B."/>
            <person name="Kuo A."/>
            <person name="Liang C."/>
            <person name="Lipzen A."/>
            <person name="Lutzoni F."/>
            <person name="Magnuson J."/>
            <person name="Mondo S."/>
            <person name="Nolan M."/>
            <person name="Ohm R."/>
            <person name="Pangilinan J."/>
            <person name="Park H.-J."/>
            <person name="Ramirez L."/>
            <person name="Alfaro M."/>
            <person name="Sun H."/>
            <person name="Tritt A."/>
            <person name="Yoshinaga Y."/>
            <person name="Zwiers L.-H."/>
            <person name="Turgeon B."/>
            <person name="Goodwin S."/>
            <person name="Spatafora J."/>
            <person name="Crous P."/>
            <person name="Grigoriev I."/>
        </authorList>
    </citation>
    <scope>NUCLEOTIDE SEQUENCE</scope>
    <source>
        <strain evidence="2">CBS 119687</strain>
    </source>
</reference>
<protein>
    <submittedName>
        <fullName evidence="2">Uncharacterized protein</fullName>
    </submittedName>
</protein>
<feature type="compositionally biased region" description="Polar residues" evidence="1">
    <location>
        <begin position="11"/>
        <end position="38"/>
    </location>
</feature>
<dbReference type="RefSeq" id="XP_033528753.1">
    <property type="nucleotide sequence ID" value="XM_033662032.1"/>
</dbReference>
<feature type="compositionally biased region" description="Basic residues" evidence="1">
    <location>
        <begin position="39"/>
        <end position="54"/>
    </location>
</feature>
<evidence type="ECO:0000256" key="1">
    <source>
        <dbReference type="SAM" id="MobiDB-lite"/>
    </source>
</evidence>
<dbReference type="AlphaFoldDB" id="A0A6A6AS34"/>
<dbReference type="EMBL" id="ML977497">
    <property type="protein sequence ID" value="KAF2134366.1"/>
    <property type="molecule type" value="Genomic_DNA"/>
</dbReference>
<organism evidence="2 3">
    <name type="scientific">Dothidotthia symphoricarpi CBS 119687</name>
    <dbReference type="NCBI Taxonomy" id="1392245"/>
    <lineage>
        <taxon>Eukaryota</taxon>
        <taxon>Fungi</taxon>
        <taxon>Dikarya</taxon>
        <taxon>Ascomycota</taxon>
        <taxon>Pezizomycotina</taxon>
        <taxon>Dothideomycetes</taxon>
        <taxon>Pleosporomycetidae</taxon>
        <taxon>Pleosporales</taxon>
        <taxon>Dothidotthiaceae</taxon>
        <taxon>Dothidotthia</taxon>
    </lineage>
</organism>
<evidence type="ECO:0000313" key="3">
    <source>
        <dbReference type="Proteomes" id="UP000799771"/>
    </source>
</evidence>